<proteinExistence type="predicted"/>
<dbReference type="EMBL" id="MU839828">
    <property type="protein sequence ID" value="KAK1759998.1"/>
    <property type="molecule type" value="Genomic_DNA"/>
</dbReference>
<sequence>MRSLPKRDFQFFMYPDAPADPSPLSVKTSSSWTYCGPLLQLRVATDPSPAAGVDNSCFPPSFHHWSTHSLSSSLLPRLVPFLTAVHTLLRDQGLEHYWITVRASLPTNEFDQPRWHVDDDFFSPPPGTDDAEVKKSGKREGGWKVCTTLLGSGTLFAADGKRARRTLAQTRRDVLRREKEGGEHVCLSIRCAACGRTADAVREEMADRMAGEVVVQSGYGEGAVFRVGSECGAVHSEPRMECGRVFVNIVPGTEGELRRLMGRWGLVFPRSWSLGVPLEDLAVTEGGD</sequence>
<protein>
    <submittedName>
        <fullName evidence="1">Uncharacterized protein</fullName>
    </submittedName>
</protein>
<keyword evidence="2" id="KW-1185">Reference proteome</keyword>
<accession>A0AAJ0BKK5</accession>
<feature type="non-terminal residue" evidence="1">
    <location>
        <position position="288"/>
    </location>
</feature>
<organism evidence="1 2">
    <name type="scientific">Echria macrotheca</name>
    <dbReference type="NCBI Taxonomy" id="438768"/>
    <lineage>
        <taxon>Eukaryota</taxon>
        <taxon>Fungi</taxon>
        <taxon>Dikarya</taxon>
        <taxon>Ascomycota</taxon>
        <taxon>Pezizomycotina</taxon>
        <taxon>Sordariomycetes</taxon>
        <taxon>Sordariomycetidae</taxon>
        <taxon>Sordariales</taxon>
        <taxon>Schizotheciaceae</taxon>
        <taxon>Echria</taxon>
    </lineage>
</organism>
<comment type="caution">
    <text evidence="1">The sequence shown here is derived from an EMBL/GenBank/DDBJ whole genome shotgun (WGS) entry which is preliminary data.</text>
</comment>
<evidence type="ECO:0000313" key="1">
    <source>
        <dbReference type="EMBL" id="KAK1759998.1"/>
    </source>
</evidence>
<name>A0AAJ0BKK5_9PEZI</name>
<evidence type="ECO:0000313" key="2">
    <source>
        <dbReference type="Proteomes" id="UP001239445"/>
    </source>
</evidence>
<gene>
    <name evidence="1" type="ORF">QBC47DRAFT_277486</name>
</gene>
<reference evidence="1" key="1">
    <citation type="submission" date="2023-06" db="EMBL/GenBank/DDBJ databases">
        <title>Genome-scale phylogeny and comparative genomics of the fungal order Sordariales.</title>
        <authorList>
            <consortium name="Lawrence Berkeley National Laboratory"/>
            <person name="Hensen N."/>
            <person name="Bonometti L."/>
            <person name="Westerberg I."/>
            <person name="Brannstrom I.O."/>
            <person name="Guillou S."/>
            <person name="Cros-Aarteil S."/>
            <person name="Calhoun S."/>
            <person name="Haridas S."/>
            <person name="Kuo A."/>
            <person name="Mondo S."/>
            <person name="Pangilinan J."/>
            <person name="Riley R."/>
            <person name="Labutti K."/>
            <person name="Andreopoulos B."/>
            <person name="Lipzen A."/>
            <person name="Chen C."/>
            <person name="Yanf M."/>
            <person name="Daum C."/>
            <person name="Ng V."/>
            <person name="Clum A."/>
            <person name="Steindorff A."/>
            <person name="Ohm R."/>
            <person name="Martin F."/>
            <person name="Silar P."/>
            <person name="Natvig D."/>
            <person name="Lalanne C."/>
            <person name="Gautier V."/>
            <person name="Ament-Velasquez S.L."/>
            <person name="Kruys A."/>
            <person name="Hutchinson M.I."/>
            <person name="Powell A.J."/>
            <person name="Barry K."/>
            <person name="Miller A.N."/>
            <person name="Grigoriev I.V."/>
            <person name="Debuchy R."/>
            <person name="Gladieux P."/>
            <person name="Thoren M.H."/>
            <person name="Johannesson H."/>
        </authorList>
    </citation>
    <scope>NUCLEOTIDE SEQUENCE</scope>
    <source>
        <strain evidence="1">PSN4</strain>
    </source>
</reference>
<dbReference type="Proteomes" id="UP001239445">
    <property type="component" value="Unassembled WGS sequence"/>
</dbReference>
<dbReference type="AlphaFoldDB" id="A0AAJ0BKK5"/>